<dbReference type="AlphaFoldDB" id="A0AAV7GHT8"/>
<protein>
    <submittedName>
        <fullName evidence="2">Uncharacterized protein</fullName>
    </submittedName>
</protein>
<keyword evidence="3" id="KW-1185">Reference proteome</keyword>
<evidence type="ECO:0000256" key="1">
    <source>
        <dbReference type="SAM" id="MobiDB-lite"/>
    </source>
</evidence>
<reference evidence="2 3" key="1">
    <citation type="journal article" date="2021" name="Hortic Res">
        <title>Chromosome-scale assembly of the Dendrobium chrysotoxum genome enhances the understanding of orchid evolution.</title>
        <authorList>
            <person name="Zhang Y."/>
            <person name="Zhang G.Q."/>
            <person name="Zhang D."/>
            <person name="Liu X.D."/>
            <person name="Xu X.Y."/>
            <person name="Sun W.H."/>
            <person name="Yu X."/>
            <person name="Zhu X."/>
            <person name="Wang Z.W."/>
            <person name="Zhao X."/>
            <person name="Zhong W.Y."/>
            <person name="Chen H."/>
            <person name="Yin W.L."/>
            <person name="Huang T."/>
            <person name="Niu S.C."/>
            <person name="Liu Z.J."/>
        </authorList>
    </citation>
    <scope>NUCLEOTIDE SEQUENCE [LARGE SCALE GENOMIC DNA]</scope>
    <source>
        <strain evidence="2">Lindl</strain>
    </source>
</reference>
<evidence type="ECO:0000313" key="3">
    <source>
        <dbReference type="Proteomes" id="UP000775213"/>
    </source>
</evidence>
<sequence>MSSPAYEGGSGGYVKRRLFKNSARTPYERPPSAARGVRSTATVKGNDGRWLPTFMEPVSRFITRTACMLLSSVLPKRLSAQSSPIFSFISLFNIRILKFGIDSFLWSNVVIAIPQMAEAKHFMASINSRSSELLKSESANNKQVKVLKRDISFLDDDNVLLGPLCKIPKKSIIEEDKAVVNVPFTMAISGDQIVNNEMNDGSTSSHMTFSPQRKSFFHISAPEDVDLEEDVVENAPCTIAISGGAISCHNTLPSQIKSYFHMSAPEDIDDSDEEYDVTEESDRSLFNLGTAMNDGSTGTCGSSNEGDFTFPIIIDLDSHSGPPTPTMPSPSHVKLPFQKD</sequence>
<organism evidence="2 3">
    <name type="scientific">Dendrobium chrysotoxum</name>
    <name type="common">Orchid</name>
    <dbReference type="NCBI Taxonomy" id="161865"/>
    <lineage>
        <taxon>Eukaryota</taxon>
        <taxon>Viridiplantae</taxon>
        <taxon>Streptophyta</taxon>
        <taxon>Embryophyta</taxon>
        <taxon>Tracheophyta</taxon>
        <taxon>Spermatophyta</taxon>
        <taxon>Magnoliopsida</taxon>
        <taxon>Liliopsida</taxon>
        <taxon>Asparagales</taxon>
        <taxon>Orchidaceae</taxon>
        <taxon>Epidendroideae</taxon>
        <taxon>Malaxideae</taxon>
        <taxon>Dendrobiinae</taxon>
        <taxon>Dendrobium</taxon>
    </lineage>
</organism>
<dbReference type="GO" id="GO:0071763">
    <property type="term" value="P:nuclear membrane organization"/>
    <property type="evidence" value="ECO:0007669"/>
    <property type="project" value="TreeGrafter"/>
</dbReference>
<gene>
    <name evidence="2" type="ORF">IEQ34_016892</name>
</gene>
<dbReference type="Proteomes" id="UP000775213">
    <property type="component" value="Unassembled WGS sequence"/>
</dbReference>
<evidence type="ECO:0000313" key="2">
    <source>
        <dbReference type="EMBL" id="KAH0454968.1"/>
    </source>
</evidence>
<comment type="caution">
    <text evidence="2">The sequence shown here is derived from an EMBL/GenBank/DDBJ whole genome shotgun (WGS) entry which is preliminary data.</text>
</comment>
<name>A0AAV7GHT8_DENCH</name>
<dbReference type="PANTHER" id="PTHR33416">
    <property type="entry name" value="NUCLEAR PORE COMPLEX PROTEIN NUP1"/>
    <property type="match status" value="1"/>
</dbReference>
<proteinExistence type="predicted"/>
<dbReference type="EMBL" id="JAGFBR010000015">
    <property type="protein sequence ID" value="KAH0454968.1"/>
    <property type="molecule type" value="Genomic_DNA"/>
</dbReference>
<feature type="region of interest" description="Disordered" evidence="1">
    <location>
        <begin position="317"/>
        <end position="340"/>
    </location>
</feature>
<dbReference type="PANTHER" id="PTHR33416:SF20">
    <property type="entry name" value="NUCLEAR PORE COMPLEX PROTEIN NUP1"/>
    <property type="match status" value="1"/>
</dbReference>
<accession>A0AAV7GHT8</accession>
<dbReference type="GO" id="GO:0005635">
    <property type="term" value="C:nuclear envelope"/>
    <property type="evidence" value="ECO:0007669"/>
    <property type="project" value="TreeGrafter"/>
</dbReference>